<dbReference type="SUPFAM" id="SSF52058">
    <property type="entry name" value="L domain-like"/>
    <property type="match status" value="1"/>
</dbReference>
<evidence type="ECO:0000256" key="3">
    <source>
        <dbReference type="ARBA" id="ARBA00022821"/>
    </source>
</evidence>
<evidence type="ECO:0000256" key="2">
    <source>
        <dbReference type="ARBA" id="ARBA00022741"/>
    </source>
</evidence>
<dbReference type="Proteomes" id="UP000594263">
    <property type="component" value="Unplaced"/>
</dbReference>
<dbReference type="AlphaFoldDB" id="A0A7N1A5Q5"/>
<dbReference type="InterPro" id="IPR036388">
    <property type="entry name" value="WH-like_DNA-bd_sf"/>
</dbReference>
<dbReference type="Pfam" id="PF00931">
    <property type="entry name" value="NB-ARC"/>
    <property type="match status" value="1"/>
</dbReference>
<dbReference type="InterPro" id="IPR027417">
    <property type="entry name" value="P-loop_NTPase"/>
</dbReference>
<dbReference type="Pfam" id="PF23598">
    <property type="entry name" value="LRR_14"/>
    <property type="match status" value="1"/>
</dbReference>
<dbReference type="GO" id="GO:0043531">
    <property type="term" value="F:ADP binding"/>
    <property type="evidence" value="ECO:0007669"/>
    <property type="project" value="InterPro"/>
</dbReference>
<feature type="compositionally biased region" description="Basic and acidic residues" evidence="4">
    <location>
        <begin position="903"/>
        <end position="914"/>
    </location>
</feature>
<dbReference type="GO" id="GO:0098542">
    <property type="term" value="P:defense response to other organism"/>
    <property type="evidence" value="ECO:0007669"/>
    <property type="project" value="TreeGrafter"/>
</dbReference>
<dbReference type="FunFam" id="3.40.50.300:FF:001091">
    <property type="entry name" value="Probable disease resistance protein At1g61300"/>
    <property type="match status" value="1"/>
</dbReference>
<sequence>MRAFLRAADAVEEIDFAHTVWVQEVRNVTYESEDVLDEFMCNLASHHGEAGICADPKYLFRSFMNLGARLDIASTVQAITQKFEKIHKRNQRYSFVNNNSLERGVSLSTIGAASQRWPDRLADALFQDKIDLVGLEGPKKKKLTDMLLSEDETLNVVSVVGMGGLGKTTLVKQVYDDPDTKKHFESHAWINVTPTFKTEELLKELIQELYKENKQPIPHIDSMDVVKRIEEVQRCLKDRRYVIVLDDVWGVHAWKEIKYAFPKDACGSRVVITTRATDVASASCTSKEHIYNLEPLSKEDSLTLFCLKTFGGKPCPDHLVGVSDRILKKCAGLPLAIVAISGVLITKDMTAVSNEWDQINRRLGTELEDNEILKSTYKILSLSYNDLPYHLRACYLYTGIFHEDQPIPRTKLIRLWIAEGFVEGKEGNTPEEVAESYLNELLNRSLLEVEERTSDGRVKSCRIHDLLREIIIRKSRDQSFAAIAKEDGGSWPEKVRRLAVHNMLQYIHNQNFPQLRSLLVFGVEEPLSRSSMTSLFAGGCKLLTVLDLQGTNLTKFPSAVIKLFNLRYLSLRDTMVKKIPKGIGALQKLETLDLKRTLVSRLPTEILKLQSLRNLLVYRYEFEGYGIFNSKFGIKAPKGIGGLKYLQKLCFVEGGQGNESILSELRTLSTLRRLGVINLINENCAALCASIDKMHLLHALSINSLKDEILNLQHITSPPKSIRRLYLMGKMNTLPHWIKSLKNLVKIVLKKTKLHNDPLKTLEELPNLVHIEFLQVHNGEKLQFKAGKFQRLKLLGIHESESLERVIVEESSMPSLERFFIESCGMLKEIPSGMDQLHKLKELHFVNMPRELITTIQLHPREGKDYKRVSHIPDVTVTYTVDGNWEIERLSTTHQHRNSQNTEMKKRINDLWEK</sequence>
<evidence type="ECO:0008006" key="11">
    <source>
        <dbReference type="Google" id="ProtNLM"/>
    </source>
</evidence>
<proteinExistence type="predicted"/>
<dbReference type="EnsemblPlants" id="Kaladp0091s0158.1.v1.1">
    <property type="protein sequence ID" value="Kaladp0091s0158.1.v1.1.CDS.1"/>
    <property type="gene ID" value="Kaladp0091s0158.v1.1"/>
</dbReference>
<evidence type="ECO:0000259" key="7">
    <source>
        <dbReference type="Pfam" id="PF23559"/>
    </source>
</evidence>
<dbReference type="Gramene" id="Kaladp0091s0158.1.v1.1">
    <property type="protein sequence ID" value="Kaladp0091s0158.1.v1.1.CDS.1"/>
    <property type="gene ID" value="Kaladp0091s0158.v1.1"/>
</dbReference>
<dbReference type="OMA" id="QDIIWPD"/>
<dbReference type="PANTHER" id="PTHR23155">
    <property type="entry name" value="DISEASE RESISTANCE PROTEIN RP"/>
    <property type="match status" value="1"/>
</dbReference>
<dbReference type="InterPro" id="IPR042197">
    <property type="entry name" value="Apaf_helical"/>
</dbReference>
<dbReference type="InterPro" id="IPR032675">
    <property type="entry name" value="LRR_dom_sf"/>
</dbReference>
<evidence type="ECO:0000313" key="10">
    <source>
        <dbReference type="Proteomes" id="UP000594263"/>
    </source>
</evidence>
<dbReference type="InterPro" id="IPR058922">
    <property type="entry name" value="WHD_DRP"/>
</dbReference>
<dbReference type="Gene3D" id="1.10.8.430">
    <property type="entry name" value="Helical domain of apoptotic protease-activating factors"/>
    <property type="match status" value="1"/>
</dbReference>
<dbReference type="CDD" id="cd14798">
    <property type="entry name" value="RX-CC_like"/>
    <property type="match status" value="1"/>
</dbReference>
<dbReference type="PANTHER" id="PTHR23155:SF1205">
    <property type="entry name" value="DISEASE RESISTANCE PROTEIN RPM1"/>
    <property type="match status" value="1"/>
</dbReference>
<dbReference type="PRINTS" id="PR00364">
    <property type="entry name" value="DISEASERSIST"/>
</dbReference>
<keyword evidence="2" id="KW-0547">Nucleotide-binding</keyword>
<dbReference type="Gene3D" id="1.20.5.4130">
    <property type="match status" value="1"/>
</dbReference>
<dbReference type="InterPro" id="IPR038005">
    <property type="entry name" value="RX-like_CC"/>
</dbReference>
<dbReference type="Pfam" id="PF18052">
    <property type="entry name" value="Rx_N"/>
    <property type="match status" value="1"/>
</dbReference>
<accession>A0A7N1A5Q5</accession>
<dbReference type="Gene3D" id="3.80.10.10">
    <property type="entry name" value="Ribonuclease Inhibitor"/>
    <property type="match status" value="2"/>
</dbReference>
<dbReference type="InterPro" id="IPR055414">
    <property type="entry name" value="LRR_R13L4/SHOC2-like"/>
</dbReference>
<dbReference type="InterPro" id="IPR041118">
    <property type="entry name" value="Rx_N"/>
</dbReference>
<evidence type="ECO:0000256" key="4">
    <source>
        <dbReference type="SAM" id="MobiDB-lite"/>
    </source>
</evidence>
<evidence type="ECO:0000259" key="6">
    <source>
        <dbReference type="Pfam" id="PF18052"/>
    </source>
</evidence>
<dbReference type="InterPro" id="IPR002182">
    <property type="entry name" value="NB-ARC"/>
</dbReference>
<feature type="domain" description="NB-ARC" evidence="5">
    <location>
        <begin position="140"/>
        <end position="311"/>
    </location>
</feature>
<evidence type="ECO:0000259" key="5">
    <source>
        <dbReference type="Pfam" id="PF00931"/>
    </source>
</evidence>
<evidence type="ECO:0000259" key="8">
    <source>
        <dbReference type="Pfam" id="PF23598"/>
    </source>
</evidence>
<keyword evidence="3" id="KW-0611">Plant defense</keyword>
<evidence type="ECO:0000313" key="9">
    <source>
        <dbReference type="EnsemblPlants" id="Kaladp0091s0158.1.v1.1.CDS.1"/>
    </source>
</evidence>
<keyword evidence="1" id="KW-0677">Repeat</keyword>
<keyword evidence="10" id="KW-1185">Reference proteome</keyword>
<feature type="region of interest" description="Disordered" evidence="4">
    <location>
        <begin position="894"/>
        <end position="914"/>
    </location>
</feature>
<dbReference type="FunFam" id="1.10.10.10:FF:000322">
    <property type="entry name" value="Probable disease resistance protein At1g63360"/>
    <property type="match status" value="1"/>
</dbReference>
<dbReference type="InterPro" id="IPR044974">
    <property type="entry name" value="Disease_R_plants"/>
</dbReference>
<dbReference type="Gene3D" id="1.10.10.10">
    <property type="entry name" value="Winged helix-like DNA-binding domain superfamily/Winged helix DNA-binding domain"/>
    <property type="match status" value="1"/>
</dbReference>
<reference evidence="9" key="1">
    <citation type="submission" date="2021-01" db="UniProtKB">
        <authorList>
            <consortium name="EnsemblPlants"/>
        </authorList>
    </citation>
    <scope>IDENTIFICATION</scope>
</reference>
<dbReference type="SUPFAM" id="SSF52540">
    <property type="entry name" value="P-loop containing nucleoside triphosphate hydrolases"/>
    <property type="match status" value="1"/>
</dbReference>
<dbReference type="Gene3D" id="3.40.50.300">
    <property type="entry name" value="P-loop containing nucleotide triphosphate hydrolases"/>
    <property type="match status" value="1"/>
</dbReference>
<name>A0A7N1A5Q5_KALFE</name>
<protein>
    <recommendedName>
        <fullName evidence="11">NB-ARC domain-containing protein</fullName>
    </recommendedName>
</protein>
<evidence type="ECO:0000256" key="1">
    <source>
        <dbReference type="ARBA" id="ARBA00022737"/>
    </source>
</evidence>
<dbReference type="Pfam" id="PF23559">
    <property type="entry name" value="WHD_DRP"/>
    <property type="match status" value="1"/>
</dbReference>
<feature type="domain" description="Disease resistance protein winged helix" evidence="7">
    <location>
        <begin position="400"/>
        <end position="471"/>
    </location>
</feature>
<feature type="domain" description="Disease resistance R13L4/SHOC-2-like LRR" evidence="8">
    <location>
        <begin position="514"/>
        <end position="845"/>
    </location>
</feature>
<feature type="domain" description="Disease resistance N-terminal" evidence="6">
    <location>
        <begin position="1"/>
        <end position="48"/>
    </location>
</feature>
<organism evidence="9 10">
    <name type="scientific">Kalanchoe fedtschenkoi</name>
    <name type="common">Lavender scallops</name>
    <name type="synonym">South American air plant</name>
    <dbReference type="NCBI Taxonomy" id="63787"/>
    <lineage>
        <taxon>Eukaryota</taxon>
        <taxon>Viridiplantae</taxon>
        <taxon>Streptophyta</taxon>
        <taxon>Embryophyta</taxon>
        <taxon>Tracheophyta</taxon>
        <taxon>Spermatophyta</taxon>
        <taxon>Magnoliopsida</taxon>
        <taxon>eudicotyledons</taxon>
        <taxon>Gunneridae</taxon>
        <taxon>Pentapetalae</taxon>
        <taxon>Saxifragales</taxon>
        <taxon>Crassulaceae</taxon>
        <taxon>Kalanchoe</taxon>
    </lineage>
</organism>